<dbReference type="RefSeq" id="WP_113890599.1">
    <property type="nucleotide sequence ID" value="NZ_QNRK01000020.1"/>
</dbReference>
<evidence type="ECO:0000256" key="6">
    <source>
        <dbReference type="ARBA" id="ARBA00070228"/>
    </source>
</evidence>
<dbReference type="OrthoDB" id="6522570at2"/>
<dbReference type="Gene3D" id="3.40.190.10">
    <property type="entry name" value="Periplasmic binding protein-like II"/>
    <property type="match status" value="2"/>
</dbReference>
<evidence type="ECO:0000256" key="5">
    <source>
        <dbReference type="ARBA" id="ARBA00055538"/>
    </source>
</evidence>
<dbReference type="InterPro" id="IPR010067">
    <property type="entry name" value="ABC_SsuA_sub-bd"/>
</dbReference>
<evidence type="ECO:0000256" key="4">
    <source>
        <dbReference type="ARBA" id="ARBA00022729"/>
    </source>
</evidence>
<evidence type="ECO:0000313" key="9">
    <source>
        <dbReference type="Proteomes" id="UP000253529"/>
    </source>
</evidence>
<keyword evidence="9" id="KW-1185">Reference proteome</keyword>
<evidence type="ECO:0000256" key="3">
    <source>
        <dbReference type="ARBA" id="ARBA00022448"/>
    </source>
</evidence>
<reference evidence="8 9" key="1">
    <citation type="submission" date="2018-06" db="EMBL/GenBank/DDBJ databases">
        <title>Genomic Encyclopedia of Type Strains, Phase IV (KMG-IV): sequencing the most valuable type-strain genomes for metagenomic binning, comparative biology and taxonomic classification.</title>
        <authorList>
            <person name="Goeker M."/>
        </authorList>
    </citation>
    <scope>NUCLEOTIDE SEQUENCE [LARGE SCALE GENOMIC DNA]</scope>
    <source>
        <strain evidence="8 9">DSM 24875</strain>
    </source>
</reference>
<proteinExistence type="inferred from homology"/>
<comment type="caution">
    <text evidence="8">The sequence shown here is derived from an EMBL/GenBank/DDBJ whole genome shotgun (WGS) entry which is preliminary data.</text>
</comment>
<dbReference type="InterPro" id="IPR001638">
    <property type="entry name" value="Solute-binding_3/MltF_N"/>
</dbReference>
<dbReference type="InterPro" id="IPR015168">
    <property type="entry name" value="SsuA/THI5"/>
</dbReference>
<dbReference type="SMART" id="SM00062">
    <property type="entry name" value="PBPb"/>
    <property type="match status" value="1"/>
</dbReference>
<keyword evidence="3" id="KW-0813">Transport</keyword>
<feature type="domain" description="Solute-binding protein family 3/N-terminal" evidence="7">
    <location>
        <begin position="28"/>
        <end position="248"/>
    </location>
</feature>
<evidence type="ECO:0000259" key="7">
    <source>
        <dbReference type="SMART" id="SM00062"/>
    </source>
</evidence>
<dbReference type="SUPFAM" id="SSF53850">
    <property type="entry name" value="Periplasmic binding protein-like II"/>
    <property type="match status" value="1"/>
</dbReference>
<protein>
    <recommendedName>
        <fullName evidence="6">Putative aliphatic sulfonates-binding protein</fullName>
    </recommendedName>
</protein>
<keyword evidence="4" id="KW-0732">Signal</keyword>
<gene>
    <name evidence="8" type="ORF">DFR50_12048</name>
</gene>
<dbReference type="Proteomes" id="UP000253529">
    <property type="component" value="Unassembled WGS sequence"/>
</dbReference>
<dbReference type="Pfam" id="PF09084">
    <property type="entry name" value="NMT1"/>
    <property type="match status" value="1"/>
</dbReference>
<dbReference type="FunFam" id="3.40.190.10:FF:000050">
    <property type="entry name" value="Sulfonate ABC transporter substrate-binding protein"/>
    <property type="match status" value="1"/>
</dbReference>
<comment type="similarity">
    <text evidence="2">Belongs to the bacterial solute-binding protein SsuA/TauA family.</text>
</comment>
<dbReference type="AlphaFoldDB" id="A0A366F5C1"/>
<organism evidence="8 9">
    <name type="scientific">Roseiarcus fermentans</name>
    <dbReference type="NCBI Taxonomy" id="1473586"/>
    <lineage>
        <taxon>Bacteria</taxon>
        <taxon>Pseudomonadati</taxon>
        <taxon>Pseudomonadota</taxon>
        <taxon>Alphaproteobacteria</taxon>
        <taxon>Hyphomicrobiales</taxon>
        <taxon>Roseiarcaceae</taxon>
        <taxon>Roseiarcus</taxon>
    </lineage>
</organism>
<dbReference type="GO" id="GO:0042626">
    <property type="term" value="F:ATPase-coupled transmembrane transporter activity"/>
    <property type="evidence" value="ECO:0007669"/>
    <property type="project" value="InterPro"/>
</dbReference>
<comment type="subcellular location">
    <subcellularLocation>
        <location evidence="1">Periplasm</location>
    </subcellularLocation>
</comment>
<evidence type="ECO:0000256" key="2">
    <source>
        <dbReference type="ARBA" id="ARBA00010742"/>
    </source>
</evidence>
<accession>A0A366F5C1</accession>
<dbReference type="GO" id="GO:0016020">
    <property type="term" value="C:membrane"/>
    <property type="evidence" value="ECO:0007669"/>
    <property type="project" value="InterPro"/>
</dbReference>
<dbReference type="PANTHER" id="PTHR30024:SF42">
    <property type="entry name" value="ALIPHATIC SULFONATES-BINDING PROTEIN-RELATED"/>
    <property type="match status" value="1"/>
</dbReference>
<dbReference type="PANTHER" id="PTHR30024">
    <property type="entry name" value="ALIPHATIC SULFONATES-BINDING PROTEIN-RELATED"/>
    <property type="match status" value="1"/>
</dbReference>
<evidence type="ECO:0000256" key="1">
    <source>
        <dbReference type="ARBA" id="ARBA00004418"/>
    </source>
</evidence>
<evidence type="ECO:0000313" key="8">
    <source>
        <dbReference type="EMBL" id="RBP09848.1"/>
    </source>
</evidence>
<sequence length="315" mass="33486">MNRRAFLSFSAALAAFGPRLASAEPIKELRIGYQKTGQLLVVKARKLVEQRFEPEGVSVRWIEFPSGPPLLEALNAGSIDYGYTGDAPPIFAQAAHAAIRYVGAIPARGYGQAILVQKDSPLHSLADLKGKKVAVAKGSSAHNLLVTALESAKIPWSDITPVYLAPADAASAFARGSVDAWSIWDPFFAIAELKQNARPLPIDPAATLQNSFFLANRAVLAAHPDVIAGVNADVAAATAWAAAHRDDVAELFAEASGVDLAAQQRAVARAEFTFSGVTDRVVAEQQAVADRFQRLGLIPAPIVVRDIVWDGKSSS</sequence>
<comment type="function">
    <text evidence="5">Part of a binding-protein-dependent transport system for aliphatic sulfonates. Putative binding protein.</text>
</comment>
<dbReference type="NCBIfam" id="TIGR01728">
    <property type="entry name" value="SsuA_fam"/>
    <property type="match status" value="1"/>
</dbReference>
<dbReference type="GO" id="GO:0042597">
    <property type="term" value="C:periplasmic space"/>
    <property type="evidence" value="ECO:0007669"/>
    <property type="project" value="UniProtKB-SubCell"/>
</dbReference>
<name>A0A366F5C1_9HYPH</name>
<dbReference type="EMBL" id="QNRK01000020">
    <property type="protein sequence ID" value="RBP09848.1"/>
    <property type="molecule type" value="Genomic_DNA"/>
</dbReference>